<gene>
    <name evidence="1" type="ORF">SMTD_LOCUS18820</name>
</gene>
<organism evidence="1 2">
    <name type="scientific">Schistosoma mattheei</name>
    <dbReference type="NCBI Taxonomy" id="31246"/>
    <lineage>
        <taxon>Eukaryota</taxon>
        <taxon>Metazoa</taxon>
        <taxon>Spiralia</taxon>
        <taxon>Lophotrochozoa</taxon>
        <taxon>Platyhelminthes</taxon>
        <taxon>Trematoda</taxon>
        <taxon>Digenea</taxon>
        <taxon>Strigeidida</taxon>
        <taxon>Schistosomatoidea</taxon>
        <taxon>Schistosomatidae</taxon>
        <taxon>Schistosoma</taxon>
    </lineage>
</organism>
<proteinExistence type="predicted"/>
<evidence type="ECO:0000313" key="1">
    <source>
        <dbReference type="EMBL" id="VDP78102.1"/>
    </source>
</evidence>
<evidence type="ECO:0000313" key="2">
    <source>
        <dbReference type="Proteomes" id="UP000269396"/>
    </source>
</evidence>
<name>A0A3P8FNZ2_9TREM</name>
<dbReference type="Proteomes" id="UP000269396">
    <property type="component" value="Unassembled WGS sequence"/>
</dbReference>
<protein>
    <submittedName>
        <fullName evidence="1">Uncharacterized protein</fullName>
    </submittedName>
</protein>
<sequence length="37" mass="4334">MVQHYTMSFLFVIIHGKIDELKYSVGQFHLPSKQSSH</sequence>
<keyword evidence="2" id="KW-1185">Reference proteome</keyword>
<dbReference type="AlphaFoldDB" id="A0A3P8FNZ2"/>
<dbReference type="EMBL" id="UZAL01041181">
    <property type="protein sequence ID" value="VDP78102.1"/>
    <property type="molecule type" value="Genomic_DNA"/>
</dbReference>
<accession>A0A3P8FNZ2</accession>
<reference evidence="1 2" key="1">
    <citation type="submission" date="2018-11" db="EMBL/GenBank/DDBJ databases">
        <authorList>
            <consortium name="Pathogen Informatics"/>
        </authorList>
    </citation>
    <scope>NUCLEOTIDE SEQUENCE [LARGE SCALE GENOMIC DNA]</scope>
    <source>
        <strain>Denwood</strain>
        <strain evidence="2">Zambia</strain>
    </source>
</reference>